<evidence type="ECO:0000256" key="2">
    <source>
        <dbReference type="ARBA" id="ARBA00008038"/>
    </source>
</evidence>
<dbReference type="InterPro" id="IPR002898">
    <property type="entry name" value="MotA_ExbB_proton_chnl"/>
</dbReference>
<comment type="caution">
    <text evidence="16">The sequence shown here is derived from an EMBL/GenBank/DDBJ whole genome shotgun (WGS) entry which is preliminary data.</text>
</comment>
<protein>
    <submittedName>
        <fullName evidence="16">Flagellar motor stator protein MotA</fullName>
    </submittedName>
</protein>
<dbReference type="GO" id="GO:1902600">
    <property type="term" value="P:proton transmembrane transport"/>
    <property type="evidence" value="ECO:0007669"/>
    <property type="project" value="UniProtKB-KW"/>
</dbReference>
<feature type="transmembrane region" description="Helical" evidence="13">
    <location>
        <begin position="164"/>
        <end position="185"/>
    </location>
</feature>
<dbReference type="InterPro" id="IPR000540">
    <property type="entry name" value="Flag_MotA_CS"/>
</dbReference>
<dbReference type="PROSITE" id="PS01307">
    <property type="entry name" value="MOTA"/>
    <property type="match status" value="1"/>
</dbReference>
<keyword evidence="12 13" id="KW-0472">Membrane</keyword>
<keyword evidence="17" id="KW-1185">Reference proteome</keyword>
<name>A0A8J7S1B0_9PROT</name>
<evidence type="ECO:0000256" key="5">
    <source>
        <dbReference type="ARBA" id="ARBA00022500"/>
    </source>
</evidence>
<evidence type="ECO:0000256" key="3">
    <source>
        <dbReference type="ARBA" id="ARBA00022448"/>
    </source>
</evidence>
<feature type="transmembrane region" description="Helical" evidence="13">
    <location>
        <begin position="32"/>
        <end position="51"/>
    </location>
</feature>
<dbReference type="InterPro" id="IPR046786">
    <property type="entry name" value="MotA_N"/>
</dbReference>
<evidence type="ECO:0000256" key="1">
    <source>
        <dbReference type="ARBA" id="ARBA00004429"/>
    </source>
</evidence>
<evidence type="ECO:0000259" key="15">
    <source>
        <dbReference type="Pfam" id="PF20560"/>
    </source>
</evidence>
<feature type="transmembrane region" description="Helical" evidence="13">
    <location>
        <begin position="197"/>
        <end position="220"/>
    </location>
</feature>
<keyword evidence="16" id="KW-0282">Flagellum</keyword>
<evidence type="ECO:0000256" key="9">
    <source>
        <dbReference type="ARBA" id="ARBA00022781"/>
    </source>
</evidence>
<sequence length="286" mass="31293">MFVIIGIISVIVCVLGSYVAMGGKLAVLNQPFEVTIIFGAGISAFVVGNPMRVVKGGFGRIAGIFKGPKYKKSDYLELLTMQYQVFKLMKQKGALAIEQHVENPHDSTLFQEFPRFHHDHHALDFFCDYLRLLTMGTDNPHEIEALIDSDLEAMHMQDHQVSHALTGMAESFPALGIVAAVLGVIKTMGSINEPPEVLGKLIGGALVGTFLGILLCYGFFAPFANHVKTLIEEEATYFNSMKAGLIAHMQGYAPAISVEFARKVLADHNRPTFTEVEDAVSNLPPI</sequence>
<feature type="domain" description="Motility protein A N-terminal" evidence="15">
    <location>
        <begin position="4"/>
        <end position="93"/>
    </location>
</feature>
<keyword evidence="16" id="KW-0966">Cell projection</keyword>
<reference evidence="16" key="1">
    <citation type="submission" date="2021-04" db="EMBL/GenBank/DDBJ databases">
        <authorList>
            <person name="Zhang D.-C."/>
        </authorList>
    </citation>
    <scope>NUCLEOTIDE SEQUENCE</scope>
    <source>
        <strain evidence="16">CGMCC 1.15697</strain>
    </source>
</reference>
<gene>
    <name evidence="16" type="primary">motA</name>
    <name evidence="16" type="ORF">KAJ83_07245</name>
</gene>
<keyword evidence="3" id="KW-0813">Transport</keyword>
<dbReference type="InterPro" id="IPR047055">
    <property type="entry name" value="MotA-like"/>
</dbReference>
<evidence type="ECO:0000256" key="13">
    <source>
        <dbReference type="SAM" id="Phobius"/>
    </source>
</evidence>
<organism evidence="16 17">
    <name type="scientific">Marivibrio halodurans</name>
    <dbReference type="NCBI Taxonomy" id="2039722"/>
    <lineage>
        <taxon>Bacteria</taxon>
        <taxon>Pseudomonadati</taxon>
        <taxon>Pseudomonadota</taxon>
        <taxon>Alphaproteobacteria</taxon>
        <taxon>Rhodospirillales</taxon>
        <taxon>Rhodospirillaceae</taxon>
        <taxon>Marivibrio</taxon>
    </lineage>
</organism>
<dbReference type="RefSeq" id="WP_210681390.1">
    <property type="nucleotide sequence ID" value="NZ_JAGMWN010000003.1"/>
</dbReference>
<evidence type="ECO:0000256" key="8">
    <source>
        <dbReference type="ARBA" id="ARBA00022779"/>
    </source>
</evidence>
<dbReference type="AlphaFoldDB" id="A0A8J7S1B0"/>
<keyword evidence="4" id="KW-1003">Cell membrane</keyword>
<evidence type="ECO:0000256" key="10">
    <source>
        <dbReference type="ARBA" id="ARBA00022989"/>
    </source>
</evidence>
<evidence type="ECO:0000313" key="17">
    <source>
        <dbReference type="Proteomes" id="UP000672602"/>
    </source>
</evidence>
<keyword evidence="11" id="KW-0406">Ion transport</keyword>
<keyword evidence="16" id="KW-0969">Cilium</keyword>
<dbReference type="PANTHER" id="PTHR30433">
    <property type="entry name" value="CHEMOTAXIS PROTEIN MOTA"/>
    <property type="match status" value="1"/>
</dbReference>
<keyword evidence="5" id="KW-0145">Chemotaxis</keyword>
<keyword evidence="6" id="KW-0997">Cell inner membrane</keyword>
<feature type="domain" description="MotA/TolQ/ExbB proton channel" evidence="14">
    <location>
        <begin position="128"/>
        <end position="238"/>
    </location>
</feature>
<evidence type="ECO:0000256" key="4">
    <source>
        <dbReference type="ARBA" id="ARBA00022475"/>
    </source>
</evidence>
<dbReference type="NCBIfam" id="TIGR03818">
    <property type="entry name" value="MotA1"/>
    <property type="match status" value="1"/>
</dbReference>
<evidence type="ECO:0000256" key="6">
    <source>
        <dbReference type="ARBA" id="ARBA00022519"/>
    </source>
</evidence>
<dbReference type="InterPro" id="IPR022522">
    <property type="entry name" value="Flagellar_motor_stator_MotA"/>
</dbReference>
<keyword evidence="9" id="KW-0375">Hydrogen ion transport</keyword>
<dbReference type="PANTHER" id="PTHR30433:SF4">
    <property type="entry name" value="MOTILITY PROTEIN A"/>
    <property type="match status" value="1"/>
</dbReference>
<keyword evidence="10 13" id="KW-1133">Transmembrane helix</keyword>
<evidence type="ECO:0000256" key="7">
    <source>
        <dbReference type="ARBA" id="ARBA00022692"/>
    </source>
</evidence>
<comment type="similarity">
    <text evidence="2">Belongs to the MotA family.</text>
</comment>
<keyword evidence="7 13" id="KW-0812">Transmembrane</keyword>
<dbReference type="GO" id="GO:0005886">
    <property type="term" value="C:plasma membrane"/>
    <property type="evidence" value="ECO:0007669"/>
    <property type="project" value="UniProtKB-SubCell"/>
</dbReference>
<comment type="subcellular location">
    <subcellularLocation>
        <location evidence="1">Cell inner membrane</location>
        <topology evidence="1">Multi-pass membrane protein</topology>
    </subcellularLocation>
</comment>
<dbReference type="Pfam" id="PF01618">
    <property type="entry name" value="MotA_ExbB"/>
    <property type="match status" value="1"/>
</dbReference>
<evidence type="ECO:0000256" key="11">
    <source>
        <dbReference type="ARBA" id="ARBA00023065"/>
    </source>
</evidence>
<dbReference type="EMBL" id="JAGMWN010000003">
    <property type="protein sequence ID" value="MBP5856798.1"/>
    <property type="molecule type" value="Genomic_DNA"/>
</dbReference>
<dbReference type="GO" id="GO:0006935">
    <property type="term" value="P:chemotaxis"/>
    <property type="evidence" value="ECO:0007669"/>
    <property type="project" value="UniProtKB-KW"/>
</dbReference>
<evidence type="ECO:0000313" key="16">
    <source>
        <dbReference type="EMBL" id="MBP5856798.1"/>
    </source>
</evidence>
<dbReference type="Proteomes" id="UP000672602">
    <property type="component" value="Unassembled WGS sequence"/>
</dbReference>
<proteinExistence type="inferred from homology"/>
<accession>A0A8J7S1B0</accession>
<dbReference type="GO" id="GO:0071978">
    <property type="term" value="P:bacterial-type flagellum-dependent swarming motility"/>
    <property type="evidence" value="ECO:0007669"/>
    <property type="project" value="InterPro"/>
</dbReference>
<evidence type="ECO:0000259" key="14">
    <source>
        <dbReference type="Pfam" id="PF01618"/>
    </source>
</evidence>
<dbReference type="Pfam" id="PF20560">
    <property type="entry name" value="MotA_N"/>
    <property type="match status" value="1"/>
</dbReference>
<evidence type="ECO:0000256" key="12">
    <source>
        <dbReference type="ARBA" id="ARBA00023136"/>
    </source>
</evidence>
<keyword evidence="8" id="KW-0283">Flagellar rotation</keyword>